<dbReference type="Proteomes" id="UP000765509">
    <property type="component" value="Unassembled WGS sequence"/>
</dbReference>
<comment type="caution">
    <text evidence="1">The sequence shown here is derived from an EMBL/GenBank/DDBJ whole genome shotgun (WGS) entry which is preliminary data.</text>
</comment>
<sequence length="122" mass="14117">MATRSRKLYQQAMSSSTAKFDLNYLKTALISANETDTRICKRLETERSGQSIAPHLARDSYNFRQWSRSLCLLINNILDNKLYFELTLEDEIKTQNNAVQTFILRSIDECLLSFVEDIASTR</sequence>
<keyword evidence="2" id="KW-1185">Reference proteome</keyword>
<gene>
    <name evidence="1" type="ORF">O181_002567</name>
</gene>
<name>A0A9Q3GE33_9BASI</name>
<evidence type="ECO:0000313" key="2">
    <source>
        <dbReference type="Proteomes" id="UP000765509"/>
    </source>
</evidence>
<dbReference type="AlphaFoldDB" id="A0A9Q3GE33"/>
<organism evidence="1 2">
    <name type="scientific">Austropuccinia psidii MF-1</name>
    <dbReference type="NCBI Taxonomy" id="1389203"/>
    <lineage>
        <taxon>Eukaryota</taxon>
        <taxon>Fungi</taxon>
        <taxon>Dikarya</taxon>
        <taxon>Basidiomycota</taxon>
        <taxon>Pucciniomycotina</taxon>
        <taxon>Pucciniomycetes</taxon>
        <taxon>Pucciniales</taxon>
        <taxon>Sphaerophragmiaceae</taxon>
        <taxon>Austropuccinia</taxon>
    </lineage>
</organism>
<dbReference type="EMBL" id="AVOT02000435">
    <property type="protein sequence ID" value="MBW0462852.1"/>
    <property type="molecule type" value="Genomic_DNA"/>
</dbReference>
<reference evidence="1" key="1">
    <citation type="submission" date="2021-03" db="EMBL/GenBank/DDBJ databases">
        <title>Draft genome sequence of rust myrtle Austropuccinia psidii MF-1, a brazilian biotype.</title>
        <authorList>
            <person name="Quecine M.C."/>
            <person name="Pachon D.M.R."/>
            <person name="Bonatelli M.L."/>
            <person name="Correr F.H."/>
            <person name="Franceschini L.M."/>
            <person name="Leite T.F."/>
            <person name="Margarido G.R.A."/>
            <person name="Almeida C.A."/>
            <person name="Ferrarezi J.A."/>
            <person name="Labate C.A."/>
        </authorList>
    </citation>
    <scope>NUCLEOTIDE SEQUENCE</scope>
    <source>
        <strain evidence="1">MF-1</strain>
    </source>
</reference>
<evidence type="ECO:0000313" key="1">
    <source>
        <dbReference type="EMBL" id="MBW0462852.1"/>
    </source>
</evidence>
<protein>
    <submittedName>
        <fullName evidence="1">Uncharacterized protein</fullName>
    </submittedName>
</protein>
<accession>A0A9Q3GE33</accession>
<proteinExistence type="predicted"/>